<evidence type="ECO:0000256" key="1">
    <source>
        <dbReference type="ARBA" id="ARBA00001946"/>
    </source>
</evidence>
<evidence type="ECO:0000256" key="2">
    <source>
        <dbReference type="ARBA" id="ARBA00010231"/>
    </source>
</evidence>
<dbReference type="InterPro" id="IPR050060">
    <property type="entry name" value="Phosphoglucosamine_mutase"/>
</dbReference>
<organism evidence="7 8">
    <name type="scientific">Alkalibacterium thalassium</name>
    <dbReference type="NCBI Taxonomy" id="426701"/>
    <lineage>
        <taxon>Bacteria</taxon>
        <taxon>Bacillati</taxon>
        <taxon>Bacillota</taxon>
        <taxon>Bacilli</taxon>
        <taxon>Lactobacillales</taxon>
        <taxon>Carnobacteriaceae</taxon>
        <taxon>Alkalibacterium</taxon>
    </lineage>
</organism>
<reference evidence="8" key="1">
    <citation type="submission" date="2016-10" db="EMBL/GenBank/DDBJ databases">
        <authorList>
            <person name="Varghese N."/>
            <person name="Submissions S."/>
        </authorList>
    </citation>
    <scope>NUCLEOTIDE SEQUENCE [LARGE SCALE GENOMIC DNA]</scope>
    <source>
        <strain evidence="8">DSM 19181</strain>
    </source>
</reference>
<evidence type="ECO:0000313" key="7">
    <source>
        <dbReference type="EMBL" id="SDJ59309.1"/>
    </source>
</evidence>
<keyword evidence="3" id="KW-0597">Phosphoprotein</keyword>
<accession>A0A1G8V012</accession>
<dbReference type="PANTHER" id="PTHR42946:SF1">
    <property type="entry name" value="PHOSPHOGLUCOMUTASE (ALPHA-D-GLUCOSE-1,6-BISPHOSPHATE-DEPENDENT)"/>
    <property type="match status" value="1"/>
</dbReference>
<evidence type="ECO:0000313" key="8">
    <source>
        <dbReference type="Proteomes" id="UP000199433"/>
    </source>
</evidence>
<dbReference type="InterPro" id="IPR005845">
    <property type="entry name" value="A-D-PHexomutase_a/b/a-II"/>
</dbReference>
<dbReference type="STRING" id="426701.SAMN04488098_10013"/>
<proteinExistence type="inferred from homology"/>
<evidence type="ECO:0000259" key="5">
    <source>
        <dbReference type="Pfam" id="PF02879"/>
    </source>
</evidence>
<gene>
    <name evidence="7" type="ORF">SAMN04488098_10013</name>
</gene>
<dbReference type="Pfam" id="PF02880">
    <property type="entry name" value="PGM_PMM_III"/>
    <property type="match status" value="1"/>
</dbReference>
<comment type="cofactor">
    <cofactor evidence="1">
        <name>Mg(2+)</name>
        <dbReference type="ChEBI" id="CHEBI:18420"/>
    </cofactor>
</comment>
<dbReference type="InterPro" id="IPR005841">
    <property type="entry name" value="Alpha-D-phosphohexomutase_SF"/>
</dbReference>
<dbReference type="Proteomes" id="UP000199433">
    <property type="component" value="Unassembled WGS sequence"/>
</dbReference>
<dbReference type="RefSeq" id="WP_091263921.1">
    <property type="nucleotide sequence ID" value="NZ_FNFK01000001.1"/>
</dbReference>
<comment type="similarity">
    <text evidence="2">Belongs to the phosphohexose mutase family.</text>
</comment>
<dbReference type="SUPFAM" id="SSF53738">
    <property type="entry name" value="Phosphoglucomutase, first 3 domains"/>
    <property type="match status" value="3"/>
</dbReference>
<sequence>MDKIELNSLQNGSDIRGFALDTDVHKKNLTEETIRLIARGTAKWWTEKSNKRLDKTVVTIGHDSRLSGPSIKEWLTHVFTDLGMSVIDAGMSTTPALFMSTQYDDFKSDLGIMITASHLPMEYNGLKFFTKDGGLEHDDITSILNLAVTPVNQLGQVDKGDVVAKDLLSVYADDLIGKIREALDVEKNACPLEGRRIIVDAGNGAGGFFADKVLKPLGADTTGSQFLEPDGTFPNHEPNPDNKAAMKSISEAVLANEADLGIIFDTDVDRSAIVDKKGHSINRNNLIGLIGAIILEENPGTTIVTNSPVSDHLIQFIESKGGKIDRYISGYRNVINRGIELNDQGIDCALAIETSGHAAIRENYFLDDGAYLAAKIIAKEAEMSLSGSSVAELIQNLDQPAETEEIRFVIETPAYKEVGPAILERFALWIKETEGFSLVEDNLEGKRSQISAPYGKGWLLLRMSLHEPKLVLQIENDDNDRIPDIKEKLKTFFYSIEDLDTSRLV</sequence>
<dbReference type="FunFam" id="3.40.120.10:FF:000010">
    <property type="entry name" value="phosphomannomutase/phosphoglucomutase isoform X1"/>
    <property type="match status" value="1"/>
</dbReference>
<protein>
    <submittedName>
        <fullName evidence="7">Phosphomannomutase</fullName>
    </submittedName>
</protein>
<dbReference type="Pfam" id="PF02879">
    <property type="entry name" value="PGM_PMM_II"/>
    <property type="match status" value="1"/>
</dbReference>
<feature type="domain" description="Alpha-D-phosphohexomutase alpha/beta/alpha" evidence="4">
    <location>
        <begin position="13"/>
        <end position="140"/>
    </location>
</feature>
<dbReference type="EMBL" id="FNFK01000001">
    <property type="protein sequence ID" value="SDJ59309.1"/>
    <property type="molecule type" value="Genomic_DNA"/>
</dbReference>
<dbReference type="PRINTS" id="PR00509">
    <property type="entry name" value="PGMPMM"/>
</dbReference>
<evidence type="ECO:0000259" key="6">
    <source>
        <dbReference type="Pfam" id="PF02880"/>
    </source>
</evidence>
<dbReference type="Pfam" id="PF02878">
    <property type="entry name" value="PGM_PMM_I"/>
    <property type="match status" value="1"/>
</dbReference>
<dbReference type="InterPro" id="IPR005844">
    <property type="entry name" value="A-D-PHexomutase_a/b/a-I"/>
</dbReference>
<dbReference type="InterPro" id="IPR016055">
    <property type="entry name" value="A-D-PHexomutase_a/b/a-I/II/III"/>
</dbReference>
<evidence type="ECO:0000256" key="3">
    <source>
        <dbReference type="ARBA" id="ARBA00022553"/>
    </source>
</evidence>
<name>A0A1G8V012_9LACT</name>
<dbReference type="Gene3D" id="3.40.120.10">
    <property type="entry name" value="Alpha-D-Glucose-1,6-Bisphosphate, subunit A, domain 3"/>
    <property type="match status" value="3"/>
</dbReference>
<keyword evidence="8" id="KW-1185">Reference proteome</keyword>
<feature type="domain" description="Alpha-D-phosphohexomutase alpha/beta/alpha" evidence="5">
    <location>
        <begin position="179"/>
        <end position="278"/>
    </location>
</feature>
<dbReference type="GO" id="GO:0005975">
    <property type="term" value="P:carbohydrate metabolic process"/>
    <property type="evidence" value="ECO:0007669"/>
    <property type="project" value="InterPro"/>
</dbReference>
<feature type="domain" description="Alpha-D-phosphohexomutase alpha/beta/alpha" evidence="6">
    <location>
        <begin position="284"/>
        <end position="395"/>
    </location>
</feature>
<dbReference type="InterPro" id="IPR005846">
    <property type="entry name" value="A-D-PHexomutase_a/b/a-III"/>
</dbReference>
<evidence type="ECO:0000259" key="4">
    <source>
        <dbReference type="Pfam" id="PF02878"/>
    </source>
</evidence>
<dbReference type="PANTHER" id="PTHR42946">
    <property type="entry name" value="PHOSPHOHEXOSE MUTASE"/>
    <property type="match status" value="1"/>
</dbReference>
<dbReference type="AlphaFoldDB" id="A0A1G8V012"/>
<dbReference type="OrthoDB" id="9806956at2"/>
<dbReference type="CDD" id="cd03089">
    <property type="entry name" value="PMM_PGM"/>
    <property type="match status" value="1"/>
</dbReference>
<dbReference type="GO" id="GO:0004615">
    <property type="term" value="F:phosphomannomutase activity"/>
    <property type="evidence" value="ECO:0007669"/>
    <property type="project" value="TreeGrafter"/>
</dbReference>